<feature type="region of interest" description="Disordered" evidence="1">
    <location>
        <begin position="1"/>
        <end position="31"/>
    </location>
</feature>
<protein>
    <submittedName>
        <fullName evidence="4">Protein FAR-RED IMPAIRED RESPONSE 1-like</fullName>
    </submittedName>
</protein>
<dbReference type="GeneID" id="130467249"/>
<proteinExistence type="predicted"/>
<evidence type="ECO:0000256" key="1">
    <source>
        <dbReference type="SAM" id="MobiDB-lite"/>
    </source>
</evidence>
<feature type="domain" description="MULE transposase" evidence="2">
    <location>
        <begin position="189"/>
        <end position="223"/>
    </location>
</feature>
<dbReference type="RefSeq" id="XP_056691682.1">
    <property type="nucleotide sequence ID" value="XM_056835704.1"/>
</dbReference>
<gene>
    <name evidence="4" type="primary">LOC130467249</name>
</gene>
<accession>A0ABM3R7W1</accession>
<organism evidence="3 4">
    <name type="scientific">Spinacia oleracea</name>
    <name type="common">Spinach</name>
    <dbReference type="NCBI Taxonomy" id="3562"/>
    <lineage>
        <taxon>Eukaryota</taxon>
        <taxon>Viridiplantae</taxon>
        <taxon>Streptophyta</taxon>
        <taxon>Embryophyta</taxon>
        <taxon>Tracheophyta</taxon>
        <taxon>Spermatophyta</taxon>
        <taxon>Magnoliopsida</taxon>
        <taxon>eudicotyledons</taxon>
        <taxon>Gunneridae</taxon>
        <taxon>Pentapetalae</taxon>
        <taxon>Caryophyllales</taxon>
        <taxon>Chenopodiaceae</taxon>
        <taxon>Chenopodioideae</taxon>
        <taxon>Anserineae</taxon>
        <taxon>Spinacia</taxon>
    </lineage>
</organism>
<reference evidence="4" key="2">
    <citation type="submission" date="2025-08" db="UniProtKB">
        <authorList>
            <consortium name="RefSeq"/>
        </authorList>
    </citation>
    <scope>IDENTIFICATION</scope>
    <source>
        <tissue evidence="4">Leaf</tissue>
    </source>
</reference>
<keyword evidence="3" id="KW-1185">Reference proteome</keyword>
<dbReference type="PANTHER" id="PTHR47718">
    <property type="entry name" value="OS01G0519700 PROTEIN"/>
    <property type="match status" value="1"/>
</dbReference>
<dbReference type="Proteomes" id="UP000813463">
    <property type="component" value="Chromosome 2"/>
</dbReference>
<dbReference type="Pfam" id="PF10551">
    <property type="entry name" value="MULE"/>
    <property type="match status" value="1"/>
</dbReference>
<name>A0ABM3R7W1_SPIOL</name>
<evidence type="ECO:0000313" key="4">
    <source>
        <dbReference type="RefSeq" id="XP_056691682.1"/>
    </source>
</evidence>
<reference evidence="3" key="1">
    <citation type="journal article" date="2021" name="Nat. Commun.">
        <title>Genomic analyses provide insights into spinach domestication and the genetic basis of agronomic traits.</title>
        <authorList>
            <person name="Cai X."/>
            <person name="Sun X."/>
            <person name="Xu C."/>
            <person name="Sun H."/>
            <person name="Wang X."/>
            <person name="Ge C."/>
            <person name="Zhang Z."/>
            <person name="Wang Q."/>
            <person name="Fei Z."/>
            <person name="Jiao C."/>
            <person name="Wang Q."/>
        </authorList>
    </citation>
    <scope>NUCLEOTIDE SEQUENCE [LARGE SCALE GENOMIC DNA]</scope>
    <source>
        <strain evidence="3">cv. Varoflay</strain>
    </source>
</reference>
<evidence type="ECO:0000313" key="3">
    <source>
        <dbReference type="Proteomes" id="UP000813463"/>
    </source>
</evidence>
<sequence length="251" mass="28392">MRERREAKKRSKNMQLGTSAIPEPPTKKTRKSKKCECLAMLRASMNGEGECVVRNVVLEHSNHQPIPRNWRGVKEYRMAHVTEHFKEGLITRFDSGAPVSQVRANLAERLGGIENVILTEKDMSHIVHKERKLKMEGGDASAMMSYFEGLQRDNDKFFHAHRLDAEGHLKDIMWVDARSRVAFKGFGEVVCFDATYLTNSYELPFANFVGVNHHGHSLLLGCACPMKIQKALRGCLGSGAYAWEGDVLMKF</sequence>
<evidence type="ECO:0000259" key="2">
    <source>
        <dbReference type="Pfam" id="PF10551"/>
    </source>
</evidence>
<dbReference type="InterPro" id="IPR018289">
    <property type="entry name" value="MULE_transposase_dom"/>
</dbReference>
<dbReference type="PANTHER" id="PTHR47718:SF13">
    <property type="entry name" value="OS09G0290500 PROTEIN"/>
    <property type="match status" value="1"/>
</dbReference>